<protein>
    <submittedName>
        <fullName evidence="17">Chromodomain-helicase-DNA-binding protein 1 isoform X1</fullName>
    </submittedName>
</protein>
<dbReference type="Gene3D" id="1.10.10.60">
    <property type="entry name" value="Homeodomain-like"/>
    <property type="match status" value="1"/>
</dbReference>
<evidence type="ECO:0000256" key="5">
    <source>
        <dbReference type="ARBA" id="ARBA00022801"/>
    </source>
</evidence>
<feature type="region of interest" description="Disordered" evidence="12">
    <location>
        <begin position="1049"/>
        <end position="1068"/>
    </location>
</feature>
<dbReference type="Gene3D" id="3.40.50.300">
    <property type="entry name" value="P-loop containing nucleotide triphosphate hydrolases"/>
    <property type="match status" value="1"/>
</dbReference>
<comment type="catalytic activity">
    <reaction evidence="11">
        <text>ATP + H2O = ADP + phosphate + H(+)</text>
        <dbReference type="Rhea" id="RHEA:13065"/>
        <dbReference type="ChEBI" id="CHEBI:15377"/>
        <dbReference type="ChEBI" id="CHEBI:15378"/>
        <dbReference type="ChEBI" id="CHEBI:30616"/>
        <dbReference type="ChEBI" id="CHEBI:43474"/>
        <dbReference type="ChEBI" id="CHEBI:456216"/>
    </reaction>
</comment>
<feature type="compositionally biased region" description="Low complexity" evidence="12">
    <location>
        <begin position="93"/>
        <end position="108"/>
    </location>
</feature>
<feature type="domain" description="Chromo" evidence="13">
    <location>
        <begin position="291"/>
        <end position="381"/>
    </location>
</feature>
<sequence>MKEHKVSESDSDGSGSSSSLLDASPSPHDGNTTKDKISSDEEENESPNTSRTTRSSNTTNESHKTKDSDDEEDDEENKTSSDRNANASRSERGSSVSGSDSNGSNNGSDSDEKSDDDDDDDDEDKSDASSDSEAENNNGDEDDADSDASGHSHSSSESDSHRTTKKKNQPAWEHNPDMYGVRRSGRDRRQPPQQAPVASRDTGSKKPASSKPHKWRSSGSSGSDSDASPAPRPATSGQGKRSAMEQRRRIARSGGAISYKEDESNSDDSYVTEDDDDETSKPKQAEEENAQTIEKIIHHRIGKRGAVGMQTYIYEVEKKGDPNTDFDPEDPSQVERQFLVKWKGWAHIHNTWESQESLKTQKFNAFQVKGLKKLDNFLRKEEELMLWKNSATPEEIEYLEIQSELERELNFSHINADRIFAMAEENGNEFYYVKWEALPYSECTWEVASFIEERFPDKVEMFKRREESTCTPRQCPALKHRPKFVTIKEQPDFLGGSSDKHLELRDYQMQGLNWLVHAWCKHNSVILADEMGLGKTIQAISFLSYLFHTHSMYGPYLLVLPLSTINAWEREFALWAPDMNVISYIGDRDSRKIIRDYEWAFSSKRLKFNVVLTTYEILLRDKDELKECMWSVMAIDEAHRLKNEESQLYMALKEFKTNHRLLITGTPLQNSLKELWALLHFIMPDKFDSWPDFEAQHDKSKMQTGFQKLHRQLEPFLLRRVKKDVEKSLPSKVEQILRVDMTKEQKQYYKWILTKNYEMLRKGTRGSTSSFCNIVMELKKCCNHSFLIKAPEEIAHGTTEMLQQLLRGSGKLVLLDKLLLRLHETGHRVLIFSQMMRQLDILSQYLQLRRLSFQRLDGSIRGELRKQALDHFNAENSTDFCFLLSTRAGGLGINLATADTVIIFDSDWNPQNDLQAQARAHRIGQKNQVNIYRLVTKNSIEENIIERAKQKMVLDHLVIQSMDTSGRTVFNKKLSSNNSNPFNKEELNAILKFGADELFKDADDETEEPVCDIDEILRRAETREDGPASAGDDLLSAFKVASINLDEDEELSRLESVPEENTKDWDEIIPESLRNEVKEEARAKEMAELYLAPRNRKTLLNTGTNDKERKEDESSSSEESGKEEEEGSPRKRGRPKGSTSAAKESVKGFTDAEVRRFFRSMKRFSNPLRRLDTISRDADLRDRTHADLKRLAETIIDHCHNFMTQLEKNNLLNPQNKGPPRRGKHSGNSFKLSGVSINAKTTLATLEELAPLDTAVPHAPVQRASWVLPFKKVKDTHWDTTWTLQDDSRLLCGIYEYGMGSWEQIKADPALNLGDKILLDGDLKPQAKQLESRAQYLLKLIRKHGTTTQLKLKTRSNKVSKSRSASKIKEPKGISKEIIDDDSSDDDVSKPAALAASSSVPSPVAVKQPSSEKETKERDVKDEKEPKEKEVKSKLKEQKIEKDEKVKEEKEPKVEAAHVKKKRKKDKDKPKGPVHITANGEPTAIVDDIEMDANHPLWSECKEKMRPMKKFLQELSSGGGDNCSQEDQIAHTKRCLLKIGDHISYAISSTNPEHTDSWKVLLWRFVSKFTEYDAKKLHKFYKKTKKQEQAILQQGGGSDPKEKKKEKHKDSQDKAKHEKNTDSNKPNDQRPNLKRKPESQNEVPNKKTYNGDGRNAAGTSDRDRQMRRDDRRQWDARDGGSDYRDRRDRRDDRDRSADRRNDDYHRRHRDSWRRGRGDGRYHGGYHRDGYNKEGYGGSYHRGGAGGSGEWRGNSGRHPPHYGGYQPPHYPPPPGPAMYGGPPLIPSGPPHYHQAYRGDWRESPPAAGDVGAVGWQAAEHQSKRPEEHQNNRADPRIQDV</sequence>
<feature type="compositionally biased region" description="Acidic residues" evidence="12">
    <location>
        <begin position="264"/>
        <end position="278"/>
    </location>
</feature>
<keyword evidence="3" id="KW-0677">Repeat</keyword>
<feature type="region of interest" description="Disordered" evidence="12">
    <location>
        <begin position="1209"/>
        <end position="1231"/>
    </location>
</feature>
<feature type="region of interest" description="Disordered" evidence="12">
    <location>
        <begin position="1588"/>
        <end position="1839"/>
    </location>
</feature>
<evidence type="ECO:0000256" key="9">
    <source>
        <dbReference type="ARBA" id="ARBA00023163"/>
    </source>
</evidence>
<evidence type="ECO:0000259" key="14">
    <source>
        <dbReference type="PROSITE" id="PS51192"/>
    </source>
</evidence>
<organism evidence="16 17">
    <name type="scientific">Hyalella azteca</name>
    <name type="common">Amphipod</name>
    <dbReference type="NCBI Taxonomy" id="294128"/>
    <lineage>
        <taxon>Eukaryota</taxon>
        <taxon>Metazoa</taxon>
        <taxon>Ecdysozoa</taxon>
        <taxon>Arthropoda</taxon>
        <taxon>Crustacea</taxon>
        <taxon>Multicrustacea</taxon>
        <taxon>Malacostraca</taxon>
        <taxon>Eumalacostraca</taxon>
        <taxon>Peracarida</taxon>
        <taxon>Amphipoda</taxon>
        <taxon>Senticaudata</taxon>
        <taxon>Talitrida</taxon>
        <taxon>Talitroidea</taxon>
        <taxon>Hyalellidae</taxon>
        <taxon>Hyalella</taxon>
    </lineage>
</organism>
<evidence type="ECO:0000256" key="12">
    <source>
        <dbReference type="SAM" id="MobiDB-lite"/>
    </source>
</evidence>
<dbReference type="InterPro" id="IPR001650">
    <property type="entry name" value="Helicase_C-like"/>
</dbReference>
<evidence type="ECO:0000256" key="7">
    <source>
        <dbReference type="ARBA" id="ARBA00023015"/>
    </source>
</evidence>
<dbReference type="Pfam" id="PF23588">
    <property type="entry name" value="HTH_CHD1_Hrp3"/>
    <property type="match status" value="1"/>
</dbReference>
<dbReference type="InterPro" id="IPR038718">
    <property type="entry name" value="SNF2-like_sf"/>
</dbReference>
<name>A0A979FVJ8_HYAAZ</name>
<keyword evidence="8" id="KW-0238">DNA-binding</keyword>
<dbReference type="Pfam" id="PF13907">
    <property type="entry name" value="CHD1-like_C"/>
    <property type="match status" value="1"/>
</dbReference>
<evidence type="ECO:0000256" key="3">
    <source>
        <dbReference type="ARBA" id="ARBA00022737"/>
    </source>
</evidence>
<dbReference type="GO" id="GO:0000785">
    <property type="term" value="C:chromatin"/>
    <property type="evidence" value="ECO:0007669"/>
    <property type="project" value="TreeGrafter"/>
</dbReference>
<evidence type="ECO:0000256" key="6">
    <source>
        <dbReference type="ARBA" id="ARBA00022840"/>
    </source>
</evidence>
<dbReference type="GO" id="GO:0003677">
    <property type="term" value="F:DNA binding"/>
    <property type="evidence" value="ECO:0007669"/>
    <property type="project" value="UniProtKB-KW"/>
</dbReference>
<dbReference type="InterPro" id="IPR040793">
    <property type="entry name" value="CDH1_2_SANT_HL1"/>
</dbReference>
<dbReference type="GO" id="GO:0034728">
    <property type="term" value="P:nucleosome organization"/>
    <property type="evidence" value="ECO:0007669"/>
    <property type="project" value="TreeGrafter"/>
</dbReference>
<dbReference type="SMART" id="SM01176">
    <property type="entry name" value="DUF4208"/>
    <property type="match status" value="1"/>
</dbReference>
<dbReference type="GO" id="GO:0003682">
    <property type="term" value="F:chromatin binding"/>
    <property type="evidence" value="ECO:0007669"/>
    <property type="project" value="TreeGrafter"/>
</dbReference>
<feature type="compositionally biased region" description="Low complexity" evidence="12">
    <location>
        <begin position="12"/>
        <end position="27"/>
    </location>
</feature>
<dbReference type="InterPro" id="IPR049730">
    <property type="entry name" value="SNF2/RAD54-like_C"/>
</dbReference>
<evidence type="ECO:0000256" key="11">
    <source>
        <dbReference type="ARBA" id="ARBA00049360"/>
    </source>
</evidence>
<keyword evidence="9" id="KW-0804">Transcription</keyword>
<dbReference type="Proteomes" id="UP000694843">
    <property type="component" value="Unplaced"/>
</dbReference>
<comment type="similarity">
    <text evidence="2">Belongs to the SNF2/RAD54 helicase family.</text>
</comment>
<dbReference type="Pfam" id="PF00176">
    <property type="entry name" value="SNF2-rel_dom"/>
    <property type="match status" value="1"/>
</dbReference>
<dbReference type="SUPFAM" id="SSF52540">
    <property type="entry name" value="P-loop containing nucleoside triphosphate hydrolases"/>
    <property type="match status" value="2"/>
</dbReference>
<dbReference type="SUPFAM" id="SSF54160">
    <property type="entry name" value="Chromo domain-like"/>
    <property type="match status" value="2"/>
</dbReference>
<dbReference type="InterPro" id="IPR027417">
    <property type="entry name" value="P-loop_NTPase"/>
</dbReference>
<dbReference type="Pfam" id="PF00271">
    <property type="entry name" value="Helicase_C"/>
    <property type="match status" value="1"/>
</dbReference>
<feature type="compositionally biased region" description="Basic and acidic residues" evidence="12">
    <location>
        <begin position="1660"/>
        <end position="1705"/>
    </location>
</feature>
<dbReference type="FunFam" id="3.40.50.10810:FF:000007">
    <property type="entry name" value="Chromodomain-helicase-DNA-binding protein 2 isoform 1"/>
    <property type="match status" value="1"/>
</dbReference>
<gene>
    <name evidence="17" type="primary">LOC108664901</name>
</gene>
<evidence type="ECO:0000256" key="1">
    <source>
        <dbReference type="ARBA" id="ARBA00004123"/>
    </source>
</evidence>
<feature type="region of interest" description="Disordered" evidence="12">
    <location>
        <begin position="1"/>
        <end position="290"/>
    </location>
</feature>
<feature type="compositionally biased region" description="Low complexity" evidence="12">
    <location>
        <begin position="46"/>
        <end position="60"/>
    </location>
</feature>
<dbReference type="CTD" id="1105"/>
<dbReference type="RefSeq" id="XP_047741269.1">
    <property type="nucleotide sequence ID" value="XM_047885313.1"/>
</dbReference>
<dbReference type="GeneID" id="108664901"/>
<feature type="compositionally biased region" description="Basic and acidic residues" evidence="12">
    <location>
        <begin position="1367"/>
        <end position="1378"/>
    </location>
</feature>
<feature type="region of interest" description="Disordered" evidence="12">
    <location>
        <begin position="1349"/>
        <end position="1479"/>
    </location>
</feature>
<dbReference type="PROSITE" id="PS00598">
    <property type="entry name" value="CHROMO_1"/>
    <property type="match status" value="1"/>
</dbReference>
<dbReference type="InterPro" id="IPR023779">
    <property type="entry name" value="Chromodomain_CS"/>
</dbReference>
<dbReference type="InterPro" id="IPR014001">
    <property type="entry name" value="Helicase_ATP-bd"/>
</dbReference>
<keyword evidence="7" id="KW-0805">Transcription regulation</keyword>
<evidence type="ECO:0000256" key="2">
    <source>
        <dbReference type="ARBA" id="ARBA00007025"/>
    </source>
</evidence>
<comment type="subcellular location">
    <subcellularLocation>
        <location evidence="1">Nucleus</location>
    </subcellularLocation>
</comment>
<accession>A0A979FVJ8</accession>
<dbReference type="PROSITE" id="PS50013">
    <property type="entry name" value="CHROMO_2"/>
    <property type="match status" value="2"/>
</dbReference>
<dbReference type="GO" id="GO:0005634">
    <property type="term" value="C:nucleus"/>
    <property type="evidence" value="ECO:0007669"/>
    <property type="project" value="UniProtKB-SubCell"/>
</dbReference>
<evidence type="ECO:0000256" key="8">
    <source>
        <dbReference type="ARBA" id="ARBA00023125"/>
    </source>
</evidence>
<keyword evidence="16" id="KW-1185">Reference proteome</keyword>
<dbReference type="InterPro" id="IPR000953">
    <property type="entry name" value="Chromo/chromo_shadow_dom"/>
</dbReference>
<dbReference type="Gene3D" id="2.40.50.40">
    <property type="match status" value="2"/>
</dbReference>
<dbReference type="PANTHER" id="PTHR45623:SF14">
    <property type="entry name" value="CHROMODOMAIN-HELICASE-DNA-BINDING PROTEIN 1"/>
    <property type="match status" value="1"/>
</dbReference>
<dbReference type="SMART" id="SM00487">
    <property type="entry name" value="DEXDc"/>
    <property type="match status" value="1"/>
</dbReference>
<dbReference type="Pfam" id="PF18375">
    <property type="entry name" value="CDH1_2_SANT_HL1"/>
    <property type="match status" value="1"/>
</dbReference>
<keyword evidence="10" id="KW-0539">Nucleus</keyword>
<feature type="compositionally biased region" description="Basic and acidic residues" evidence="12">
    <location>
        <begin position="1599"/>
        <end position="1628"/>
    </location>
</feature>
<feature type="compositionally biased region" description="Low complexity" evidence="12">
    <location>
        <begin position="1390"/>
        <end position="1409"/>
    </location>
</feature>
<dbReference type="PROSITE" id="PS51192">
    <property type="entry name" value="HELICASE_ATP_BIND_1"/>
    <property type="match status" value="1"/>
</dbReference>
<evidence type="ECO:0000256" key="10">
    <source>
        <dbReference type="ARBA" id="ARBA00023242"/>
    </source>
</evidence>
<keyword evidence="4" id="KW-0547">Nucleotide-binding</keyword>
<feature type="compositionally biased region" description="Basic and acidic residues" evidence="12">
    <location>
        <begin position="1819"/>
        <end position="1839"/>
    </location>
</feature>
<keyword evidence="5" id="KW-0378">Hydrolase</keyword>
<dbReference type="InterPro" id="IPR023780">
    <property type="entry name" value="Chromo_domain"/>
</dbReference>
<dbReference type="SMART" id="SM00490">
    <property type="entry name" value="HELICc"/>
    <property type="match status" value="1"/>
</dbReference>
<dbReference type="OrthoDB" id="5857104at2759"/>
<feature type="compositionally biased region" description="Gly residues" evidence="12">
    <location>
        <begin position="1734"/>
        <end position="1749"/>
    </location>
</feature>
<dbReference type="PANTHER" id="PTHR45623">
    <property type="entry name" value="CHROMODOMAIN-HELICASE-DNA-BINDING PROTEIN 3-RELATED-RELATED"/>
    <property type="match status" value="1"/>
</dbReference>
<dbReference type="InterPro" id="IPR016197">
    <property type="entry name" value="Chromo-like_dom_sf"/>
</dbReference>
<feature type="compositionally biased region" description="Low complexity" evidence="12">
    <location>
        <begin position="1750"/>
        <end position="1766"/>
    </location>
</feature>
<dbReference type="CDD" id="cd18659">
    <property type="entry name" value="CD2_tandem"/>
    <property type="match status" value="1"/>
</dbReference>
<reference evidence="17" key="1">
    <citation type="submission" date="2025-08" db="UniProtKB">
        <authorList>
            <consortium name="RefSeq"/>
        </authorList>
    </citation>
    <scope>IDENTIFICATION</scope>
    <source>
        <tissue evidence="17">Whole organism</tissue>
    </source>
</reference>
<dbReference type="CDD" id="cd18793">
    <property type="entry name" value="SF2_C_SNF"/>
    <property type="match status" value="1"/>
</dbReference>
<evidence type="ECO:0000259" key="15">
    <source>
        <dbReference type="PROSITE" id="PS51194"/>
    </source>
</evidence>
<feature type="domain" description="Helicase ATP-binding" evidence="14">
    <location>
        <begin position="516"/>
        <end position="685"/>
    </location>
</feature>
<feature type="compositionally biased region" description="Low complexity" evidence="12">
    <location>
        <begin position="217"/>
        <end position="229"/>
    </location>
</feature>
<dbReference type="FunFam" id="3.40.50.300:FF:000130">
    <property type="entry name" value="Chromodomain-helicase-DNA-binding protein 2 isoform 1"/>
    <property type="match status" value="1"/>
</dbReference>
<dbReference type="GO" id="GO:0140658">
    <property type="term" value="F:ATP-dependent chromatin remodeler activity"/>
    <property type="evidence" value="ECO:0007669"/>
    <property type="project" value="TreeGrafter"/>
</dbReference>
<feature type="compositionally biased region" description="Acidic residues" evidence="12">
    <location>
        <begin position="112"/>
        <end position="146"/>
    </location>
</feature>
<dbReference type="SMART" id="SM00298">
    <property type="entry name" value="CHROMO"/>
    <property type="match status" value="2"/>
</dbReference>
<evidence type="ECO:0000259" key="13">
    <source>
        <dbReference type="PROSITE" id="PS50013"/>
    </source>
</evidence>
<dbReference type="Gene3D" id="3.40.50.10810">
    <property type="entry name" value="Tandem AAA-ATPase domain"/>
    <property type="match status" value="1"/>
</dbReference>
<feature type="domain" description="Helicase C-terminal" evidence="15">
    <location>
        <begin position="814"/>
        <end position="965"/>
    </location>
</feature>
<feature type="domain" description="Chromo" evidence="13">
    <location>
        <begin position="414"/>
        <end position="474"/>
    </location>
</feature>
<dbReference type="GO" id="GO:0016887">
    <property type="term" value="F:ATP hydrolysis activity"/>
    <property type="evidence" value="ECO:0007669"/>
    <property type="project" value="TreeGrafter"/>
</dbReference>
<dbReference type="InterPro" id="IPR025260">
    <property type="entry name" value="CHD1-like_C"/>
</dbReference>
<feature type="compositionally biased region" description="Basic residues" evidence="12">
    <location>
        <begin position="1352"/>
        <end position="1366"/>
    </location>
</feature>
<dbReference type="InterPro" id="IPR000330">
    <property type="entry name" value="SNF2_N"/>
</dbReference>
<evidence type="ECO:0000313" key="17">
    <source>
        <dbReference type="RefSeq" id="XP_047741269.1"/>
    </source>
</evidence>
<dbReference type="PROSITE" id="PS51194">
    <property type="entry name" value="HELICASE_CTER"/>
    <property type="match status" value="1"/>
</dbReference>
<feature type="compositionally biased region" description="Basic and acidic residues" evidence="12">
    <location>
        <begin position="1712"/>
        <end position="1731"/>
    </location>
</feature>
<feature type="compositionally biased region" description="Basic and acidic residues" evidence="12">
    <location>
        <begin position="1410"/>
        <end position="1458"/>
    </location>
</feature>
<feature type="region of interest" description="Disordered" evidence="12">
    <location>
        <begin position="1094"/>
        <end position="1147"/>
    </location>
</feature>
<dbReference type="GO" id="GO:0005524">
    <property type="term" value="F:ATP binding"/>
    <property type="evidence" value="ECO:0007669"/>
    <property type="project" value="UniProtKB-KW"/>
</dbReference>
<feature type="compositionally biased region" description="Basic and acidic residues" evidence="12">
    <location>
        <begin position="148"/>
        <end position="162"/>
    </location>
</feature>
<dbReference type="GO" id="GO:0042393">
    <property type="term" value="F:histone binding"/>
    <property type="evidence" value="ECO:0007669"/>
    <property type="project" value="TreeGrafter"/>
</dbReference>
<keyword evidence="6" id="KW-0067">ATP-binding</keyword>
<dbReference type="CDD" id="cd18666">
    <property type="entry name" value="CD1_tandem_CHD1-2_like"/>
    <property type="match status" value="1"/>
</dbReference>
<dbReference type="InterPro" id="IPR056302">
    <property type="entry name" value="CHD1-2/Hrp3_HTH"/>
</dbReference>
<evidence type="ECO:0000313" key="16">
    <source>
        <dbReference type="Proteomes" id="UP000694843"/>
    </source>
</evidence>
<dbReference type="CDD" id="cd17993">
    <property type="entry name" value="DEXHc_CHD1_2"/>
    <property type="match status" value="1"/>
</dbReference>
<proteinExistence type="inferred from homology"/>
<dbReference type="Pfam" id="PF00385">
    <property type="entry name" value="Chromo"/>
    <property type="match status" value="2"/>
</dbReference>
<dbReference type="OMA" id="WVQIRDD"/>
<evidence type="ECO:0000256" key="4">
    <source>
        <dbReference type="ARBA" id="ARBA00022741"/>
    </source>
</evidence>